<dbReference type="Proteomes" id="UP000460318">
    <property type="component" value="Unassembled WGS sequence"/>
</dbReference>
<dbReference type="Pfam" id="PF00756">
    <property type="entry name" value="Esterase"/>
    <property type="match status" value="2"/>
</dbReference>
<protein>
    <submittedName>
        <fullName evidence="1">Alpha/beta hydrolase</fullName>
    </submittedName>
</protein>
<comment type="caution">
    <text evidence="1">The sequence shown here is derived from an EMBL/GenBank/DDBJ whole genome shotgun (WGS) entry which is preliminary data.</text>
</comment>
<keyword evidence="1" id="KW-0378">Hydrolase</keyword>
<evidence type="ECO:0000313" key="2">
    <source>
        <dbReference type="Proteomes" id="UP000460318"/>
    </source>
</evidence>
<dbReference type="PANTHER" id="PTHR48098:SF3">
    <property type="entry name" value="IRON(III) ENTEROBACTIN ESTERASE"/>
    <property type="match status" value="1"/>
</dbReference>
<proteinExistence type="predicted"/>
<dbReference type="InterPro" id="IPR050583">
    <property type="entry name" value="Mycobacterial_A85_antigen"/>
</dbReference>
<dbReference type="Gene3D" id="3.40.50.1820">
    <property type="entry name" value="alpha/beta hydrolase"/>
    <property type="match status" value="2"/>
</dbReference>
<dbReference type="SUPFAM" id="SSF53474">
    <property type="entry name" value="alpha/beta-Hydrolases"/>
    <property type="match status" value="2"/>
</dbReference>
<dbReference type="AlphaFoldDB" id="A0A7X3IJ45"/>
<dbReference type="InterPro" id="IPR000801">
    <property type="entry name" value="Esterase-like"/>
</dbReference>
<reference evidence="1 2" key="1">
    <citation type="submission" date="2019-12" db="EMBL/GenBank/DDBJ databases">
        <title>Paenibacillus sp. nov., an endophytic bacterium isolated from the stem of Dendrobium.</title>
        <authorList>
            <person name="Zhao R."/>
        </authorList>
    </citation>
    <scope>NUCLEOTIDE SEQUENCE [LARGE SCALE GENOMIC DNA]</scope>
    <source>
        <strain evidence="1 2">HJL G12</strain>
    </source>
</reference>
<evidence type="ECO:0000313" key="1">
    <source>
        <dbReference type="EMBL" id="MWV44428.1"/>
    </source>
</evidence>
<dbReference type="PANTHER" id="PTHR48098">
    <property type="entry name" value="ENTEROCHELIN ESTERASE-RELATED"/>
    <property type="match status" value="1"/>
</dbReference>
<dbReference type="GO" id="GO:0016787">
    <property type="term" value="F:hydrolase activity"/>
    <property type="evidence" value="ECO:0007669"/>
    <property type="project" value="UniProtKB-KW"/>
</dbReference>
<organism evidence="1 2">
    <name type="scientific">Paenibacillus dendrobii</name>
    <dbReference type="NCBI Taxonomy" id="2691084"/>
    <lineage>
        <taxon>Bacteria</taxon>
        <taxon>Bacillati</taxon>
        <taxon>Bacillota</taxon>
        <taxon>Bacilli</taxon>
        <taxon>Bacillales</taxon>
        <taxon>Paenibacillaceae</taxon>
        <taxon>Paenibacillus</taxon>
    </lineage>
</organism>
<dbReference type="EMBL" id="WUBI01000001">
    <property type="protein sequence ID" value="MWV44428.1"/>
    <property type="molecule type" value="Genomic_DNA"/>
</dbReference>
<dbReference type="InterPro" id="IPR029058">
    <property type="entry name" value="AB_hydrolase_fold"/>
</dbReference>
<gene>
    <name evidence="1" type="ORF">GRF59_12385</name>
</gene>
<name>A0A7X3IJ45_9BACL</name>
<sequence length="518" mass="58452">MIFYKELTIGERTLIVYLPPSYEKSDRRFPVAYVQDGGDLFTECHNYMEHLYASGQLEEMILVGVVTRARNDEYTPWPATALLDGYPDFGGQGRAYVDEVADVLKPFIDRHYRTKSHAEATAMIGGSFGGLISLFAGCWRPEVFGRIGLISASFWYEGVMDFIRESQGMDDHQRMYMSVGRNEGIYKRNLQRHMVEYTMEAHRLWSENGAPASRLKLTVDSEGTHDPLFMVKQFPKALKWLFGEEGDTHKSVMSRLGAVHIPGTLAWSMRSTLTGRDYRIFIAEPMGPPPEAGYPILYVLDANATFGSLAEAMRLQSRKPHGIPPAVIVGIGYDSNDPIVTQERFYDYTVHAEDSELPARPDGSDWPRTGGAEAFLDFIEDELKPAVEEVFPVDRSKQSLFGHSLGGFLTLYTLFTRPGVYRRYFAASPSIWWKKHMLLQLWENRQEELGLEKTDVELHLSVGSQEKPHMVGDANGLYRTLSASGRGPVHLTMVEFPDEGHVSLLPALMSPMLRRASS</sequence>
<accession>A0A7X3IJ45</accession>
<keyword evidence="2" id="KW-1185">Reference proteome</keyword>